<gene>
    <name evidence="2" type="ORF">TCIL3000_0_30420</name>
    <name evidence="3" type="ORF">TCIL3000_0_48000</name>
</gene>
<dbReference type="PANTHER" id="PTHR14224:SF108">
    <property type="entry name" value="PRAME LIKE 11-RELATED"/>
    <property type="match status" value="1"/>
</dbReference>
<dbReference type="GO" id="GO:0005737">
    <property type="term" value="C:cytoplasm"/>
    <property type="evidence" value="ECO:0007669"/>
    <property type="project" value="TreeGrafter"/>
</dbReference>
<evidence type="ECO:0000313" key="4">
    <source>
        <dbReference type="Proteomes" id="UP000000702"/>
    </source>
</evidence>
<evidence type="ECO:0000313" key="2">
    <source>
        <dbReference type="EMBL" id="CCD12128.1"/>
    </source>
</evidence>
<name>F9WA84_TRYCI</name>
<dbReference type="EMBL" id="CAEQ01001406">
    <property type="protein sequence ID" value="CCD14140.1"/>
    <property type="molecule type" value="Genomic_DNA"/>
</dbReference>
<evidence type="ECO:0000313" key="3">
    <source>
        <dbReference type="EMBL" id="CCD14140.1"/>
    </source>
</evidence>
<dbReference type="EMBL" id="CAEQ01000580">
    <property type="protein sequence ID" value="CCD12128.1"/>
    <property type="molecule type" value="Genomic_DNA"/>
</dbReference>
<keyword evidence="1" id="KW-0677">Repeat</keyword>
<reference evidence="4" key="1">
    <citation type="submission" date="2011-07" db="EMBL/GenBank/DDBJ databases">
        <title>Divergent evolution of antigenic variation in African trypanosomes.</title>
        <authorList>
            <person name="Jackson A.P."/>
            <person name="Berry A."/>
            <person name="Allison H.C."/>
            <person name="Burton P."/>
            <person name="Anderson J."/>
            <person name="Aslett M."/>
            <person name="Brown R."/>
            <person name="Corton N."/>
            <person name="Harris D."/>
            <person name="Hauser H."/>
            <person name="Gamble J."/>
            <person name="Gilderthorp R."/>
            <person name="McQuillan J."/>
            <person name="Quail M.A."/>
            <person name="Sanders M."/>
            <person name="Van Tonder A."/>
            <person name="Ginger M.L."/>
            <person name="Donelson J.E."/>
            <person name="Field M.C."/>
            <person name="Barry J.D."/>
            <person name="Berriman M."/>
            <person name="Hertz-Fowler C."/>
        </authorList>
    </citation>
    <scope>NUCLEOTIDE SEQUENCE [LARGE SCALE GENOMIC DNA]</scope>
    <source>
        <strain evidence="4">IL3000</strain>
    </source>
</reference>
<proteinExistence type="predicted"/>
<keyword evidence="4" id="KW-1185">Reference proteome</keyword>
<dbReference type="Proteomes" id="UP000000702">
    <property type="component" value="Unassembled WGS sequence"/>
</dbReference>
<comment type="caution">
    <text evidence="3">The sequence shown here is derived from an EMBL/GenBank/DDBJ whole genome shotgun (WGS) entry which is preliminary data.</text>
</comment>
<dbReference type="PANTHER" id="PTHR14224">
    <property type="entry name" value="SIMILAR TO PREFERENTIALLY EXPRESSED ANTIGEN IN MELANOMA-LIKE 3"/>
    <property type="match status" value="1"/>
</dbReference>
<dbReference type="AlphaFoldDB" id="F9WA84"/>
<evidence type="ECO:0000256" key="1">
    <source>
        <dbReference type="ARBA" id="ARBA00022737"/>
    </source>
</evidence>
<organism evidence="3 4">
    <name type="scientific">Trypanosoma congolense (strain IL3000)</name>
    <dbReference type="NCBI Taxonomy" id="1068625"/>
    <lineage>
        <taxon>Eukaryota</taxon>
        <taxon>Discoba</taxon>
        <taxon>Euglenozoa</taxon>
        <taxon>Kinetoplastea</taxon>
        <taxon>Metakinetoplastina</taxon>
        <taxon>Trypanosomatida</taxon>
        <taxon>Trypanosomatidae</taxon>
        <taxon>Trypanosoma</taxon>
        <taxon>Nannomonas</taxon>
    </lineage>
</organism>
<sequence>MIMDFKISLFLPSLSQCSQLTEVSFVKNFLPTCSLKNLLKYTSNMRQLTLGKYPTHHEDIDDILLYRFVQLCSELMDTLKVIRQPKEVCFGLEGEMAQWLRALTALQGVLSSNPSNHIVSYNHDEIFCPLCLKSASVNLCIIHKS</sequence>
<reference evidence="3 4" key="2">
    <citation type="journal article" date="2012" name="Proc. Natl. Acad. Sci. U.S.A.">
        <title>Antigenic diversity is generated by distinct evolutionary mechanisms in African trypanosome species.</title>
        <authorList>
            <person name="Jackson A.P."/>
            <person name="Berry A."/>
            <person name="Aslett M."/>
            <person name="Allison H.C."/>
            <person name="Burton P."/>
            <person name="Vavrova-Anderson J."/>
            <person name="Brown R."/>
            <person name="Browne H."/>
            <person name="Corton N."/>
            <person name="Hauser H."/>
            <person name="Gamble J."/>
            <person name="Gilderthorp R."/>
            <person name="Marcello L."/>
            <person name="McQuillan J."/>
            <person name="Otto T.D."/>
            <person name="Quail M.A."/>
            <person name="Sanders M.J."/>
            <person name="van Tonder A."/>
            <person name="Ginger M.L."/>
            <person name="Field M.C."/>
            <person name="Barry J.D."/>
            <person name="Hertz-Fowler C."/>
            <person name="Berriman M."/>
        </authorList>
    </citation>
    <scope>NUCLEOTIDE SEQUENCE [LARGE SCALE GENOMIC DNA]</scope>
    <source>
        <strain evidence="3 4">IL3000</strain>
    </source>
</reference>
<accession>F9WA84</accession>
<dbReference type="InterPro" id="IPR050694">
    <property type="entry name" value="LRRC14/PRAME"/>
</dbReference>
<protein>
    <submittedName>
        <fullName evidence="3">Uncharacterized protein</fullName>
    </submittedName>
</protein>